<feature type="transmembrane region" description="Helical" evidence="5">
    <location>
        <begin position="177"/>
        <end position="195"/>
    </location>
</feature>
<evidence type="ECO:0000256" key="2">
    <source>
        <dbReference type="ARBA" id="ARBA00022692"/>
    </source>
</evidence>
<evidence type="ECO:0000256" key="3">
    <source>
        <dbReference type="ARBA" id="ARBA00022989"/>
    </source>
</evidence>
<accession>A0A428N1M6</accession>
<dbReference type="Proteomes" id="UP000275076">
    <property type="component" value="Unassembled WGS sequence"/>
</dbReference>
<proteinExistence type="predicted"/>
<dbReference type="Pfam" id="PF00916">
    <property type="entry name" value="Sulfate_transp"/>
    <property type="match status" value="1"/>
</dbReference>
<keyword evidence="3 5" id="KW-1133">Transmembrane helix</keyword>
<keyword evidence="2 5" id="KW-0812">Transmembrane</keyword>
<feature type="transmembrane region" description="Helical" evidence="5">
    <location>
        <begin position="287"/>
        <end position="310"/>
    </location>
</feature>
<protein>
    <recommendedName>
        <fullName evidence="6">SLC26A/SulP transporter domain-containing protein</fullName>
    </recommendedName>
</protein>
<feature type="transmembrane region" description="Helical" evidence="5">
    <location>
        <begin position="202"/>
        <end position="219"/>
    </location>
</feature>
<sequence length="412" mass="44732">MDNFFPIKSQLKGYNIQTLKQDSYAGLMVAFLLVPQAIAYAMLAGVPAVNGLYASIFPLFVYSVLGSSALLSVGPVAVVSIMVFTGLAPAASSDEGVFLPLVALLSLTVGLLQILFSVLRFGTLFQYVPAAVLRGFMNALALTIILHQLDPLLGIAFQKKLPFIPTLGDLLRQLSDIQFPILLFSSALLLIYFILRSKGFPSPSLVIVVISAVVVYFFPLKEHGIQLVGTIKAGFPTWEVPELLMSYLPTILPLAFFIALISFLESYTMATQMEKNKKTRIDPNQELFALGLANVTGSCVQAIPVAGAFSRSAVNKDSNAKTSMSSVFSACFVLLLISFFTAPLAYLPHAALAIIIIFAAHKLIHWNSIVTKPLVMITFVSSLVFGLKIGFLTGVGVSILLYWCNKYKSHVF</sequence>
<organism evidence="7 8">
    <name type="scientific">Salibacterium salarium</name>
    <dbReference type="NCBI Taxonomy" id="284579"/>
    <lineage>
        <taxon>Bacteria</taxon>
        <taxon>Bacillati</taxon>
        <taxon>Bacillota</taxon>
        <taxon>Bacilli</taxon>
        <taxon>Bacillales</taxon>
        <taxon>Bacillaceae</taxon>
    </lineage>
</organism>
<evidence type="ECO:0000259" key="6">
    <source>
        <dbReference type="Pfam" id="PF00916"/>
    </source>
</evidence>
<feature type="transmembrane region" description="Helical" evidence="5">
    <location>
        <begin position="244"/>
        <end position="267"/>
    </location>
</feature>
<dbReference type="OrthoDB" id="9771198at2"/>
<dbReference type="InterPro" id="IPR011547">
    <property type="entry name" value="SLC26A/SulP_dom"/>
</dbReference>
<dbReference type="EMBL" id="RBVX01000015">
    <property type="protein sequence ID" value="RSL32341.1"/>
    <property type="molecule type" value="Genomic_DNA"/>
</dbReference>
<dbReference type="PANTHER" id="PTHR11814">
    <property type="entry name" value="SULFATE TRANSPORTER"/>
    <property type="match status" value="1"/>
</dbReference>
<keyword evidence="8" id="KW-1185">Reference proteome</keyword>
<dbReference type="AlphaFoldDB" id="A0A428N1M6"/>
<name>A0A428N1M6_9BACI</name>
<evidence type="ECO:0000256" key="5">
    <source>
        <dbReference type="SAM" id="Phobius"/>
    </source>
</evidence>
<feature type="transmembrane region" description="Helical" evidence="5">
    <location>
        <begin position="97"/>
        <end position="119"/>
    </location>
</feature>
<comment type="caution">
    <text evidence="7">The sequence shown here is derived from an EMBL/GenBank/DDBJ whole genome shotgun (WGS) entry which is preliminary data.</text>
</comment>
<dbReference type="GO" id="GO:0055085">
    <property type="term" value="P:transmembrane transport"/>
    <property type="evidence" value="ECO:0007669"/>
    <property type="project" value="InterPro"/>
</dbReference>
<evidence type="ECO:0000256" key="4">
    <source>
        <dbReference type="ARBA" id="ARBA00023136"/>
    </source>
</evidence>
<feature type="domain" description="SLC26A/SulP transporter" evidence="6">
    <location>
        <begin position="19"/>
        <end position="370"/>
    </location>
</feature>
<comment type="subcellular location">
    <subcellularLocation>
        <location evidence="1">Membrane</location>
        <topology evidence="1">Multi-pass membrane protein</topology>
    </subcellularLocation>
</comment>
<feature type="transmembrane region" description="Helical" evidence="5">
    <location>
        <begin position="131"/>
        <end position="157"/>
    </location>
</feature>
<reference evidence="7 8" key="1">
    <citation type="submission" date="2018-10" db="EMBL/GenBank/DDBJ databases">
        <title>Draft genome sequence of Bacillus salarius IM0101, isolated from a hypersaline soil in Inner Mongolia, China.</title>
        <authorList>
            <person name="Yamprayoonswat W."/>
            <person name="Boonvisut S."/>
            <person name="Jumpathong W."/>
            <person name="Sittihan S."/>
            <person name="Ruangsuj P."/>
            <person name="Wanthongcharoen S."/>
            <person name="Thongpramul N."/>
            <person name="Pimmason S."/>
            <person name="Yu B."/>
            <person name="Yasawong M."/>
        </authorList>
    </citation>
    <scope>NUCLEOTIDE SEQUENCE [LARGE SCALE GENOMIC DNA]</scope>
    <source>
        <strain evidence="7 8">IM0101</strain>
    </source>
</reference>
<dbReference type="GO" id="GO:0016020">
    <property type="term" value="C:membrane"/>
    <property type="evidence" value="ECO:0007669"/>
    <property type="project" value="UniProtKB-SubCell"/>
</dbReference>
<feature type="transmembrane region" description="Helical" evidence="5">
    <location>
        <begin position="59"/>
        <end position="85"/>
    </location>
</feature>
<feature type="transmembrane region" description="Helical" evidence="5">
    <location>
        <begin position="24"/>
        <end position="47"/>
    </location>
</feature>
<evidence type="ECO:0000256" key="1">
    <source>
        <dbReference type="ARBA" id="ARBA00004141"/>
    </source>
</evidence>
<dbReference type="InterPro" id="IPR001902">
    <property type="entry name" value="SLC26A/SulP_fam"/>
</dbReference>
<gene>
    <name evidence="7" type="ORF">D7Z54_15710</name>
</gene>
<feature type="transmembrane region" description="Helical" evidence="5">
    <location>
        <begin position="376"/>
        <end position="403"/>
    </location>
</feature>
<evidence type="ECO:0000313" key="7">
    <source>
        <dbReference type="EMBL" id="RSL32341.1"/>
    </source>
</evidence>
<feature type="transmembrane region" description="Helical" evidence="5">
    <location>
        <begin position="322"/>
        <end position="339"/>
    </location>
</feature>
<keyword evidence="4 5" id="KW-0472">Membrane</keyword>
<dbReference type="RefSeq" id="WP_125556811.1">
    <property type="nucleotide sequence ID" value="NZ_RBVX01000015.1"/>
</dbReference>
<evidence type="ECO:0000313" key="8">
    <source>
        <dbReference type="Proteomes" id="UP000275076"/>
    </source>
</evidence>